<dbReference type="Proteomes" id="UP000015102">
    <property type="component" value="Unassembled WGS sequence"/>
</dbReference>
<dbReference type="InterPro" id="IPR003165">
    <property type="entry name" value="Piwi"/>
</dbReference>
<reference evidence="2" key="2">
    <citation type="submission" date="2015-06" db="UniProtKB">
        <authorList>
            <consortium name="EnsemblMetazoa"/>
        </authorList>
    </citation>
    <scope>IDENTIFICATION</scope>
</reference>
<feature type="domain" description="Piwi" evidence="1">
    <location>
        <begin position="131"/>
        <end position="441"/>
    </location>
</feature>
<dbReference type="AlphaFoldDB" id="T1GXV0"/>
<protein>
    <recommendedName>
        <fullName evidence="1">Piwi domain-containing protein</fullName>
    </recommendedName>
</protein>
<dbReference type="SUPFAM" id="SSF53098">
    <property type="entry name" value="Ribonuclease H-like"/>
    <property type="match status" value="1"/>
</dbReference>
<evidence type="ECO:0000259" key="1">
    <source>
        <dbReference type="PROSITE" id="PS50822"/>
    </source>
</evidence>
<proteinExistence type="predicted"/>
<dbReference type="GO" id="GO:0003676">
    <property type="term" value="F:nucleic acid binding"/>
    <property type="evidence" value="ECO:0007669"/>
    <property type="project" value="InterPro"/>
</dbReference>
<name>T1GXV0_MEGSC</name>
<accession>T1GXV0</accession>
<dbReference type="InterPro" id="IPR012337">
    <property type="entry name" value="RNaseH-like_sf"/>
</dbReference>
<dbReference type="STRING" id="36166.T1GXV0"/>
<dbReference type="SMART" id="SM00950">
    <property type="entry name" value="Piwi"/>
    <property type="match status" value="1"/>
</dbReference>
<dbReference type="Gene3D" id="3.30.420.10">
    <property type="entry name" value="Ribonuclease H-like superfamily/Ribonuclease H"/>
    <property type="match status" value="1"/>
</dbReference>
<organism evidence="2 3">
    <name type="scientific">Megaselia scalaris</name>
    <name type="common">Humpbacked fly</name>
    <name type="synonym">Phora scalaris</name>
    <dbReference type="NCBI Taxonomy" id="36166"/>
    <lineage>
        <taxon>Eukaryota</taxon>
        <taxon>Metazoa</taxon>
        <taxon>Ecdysozoa</taxon>
        <taxon>Arthropoda</taxon>
        <taxon>Hexapoda</taxon>
        <taxon>Insecta</taxon>
        <taxon>Pterygota</taxon>
        <taxon>Neoptera</taxon>
        <taxon>Endopterygota</taxon>
        <taxon>Diptera</taxon>
        <taxon>Brachycera</taxon>
        <taxon>Muscomorpha</taxon>
        <taxon>Platypezoidea</taxon>
        <taxon>Phoridae</taxon>
        <taxon>Megaseliini</taxon>
        <taxon>Megaselia</taxon>
    </lineage>
</organism>
<reference evidence="3" key="1">
    <citation type="submission" date="2013-02" db="EMBL/GenBank/DDBJ databases">
        <authorList>
            <person name="Hughes D."/>
        </authorList>
    </citation>
    <scope>NUCLEOTIDE SEQUENCE</scope>
    <source>
        <strain>Durham</strain>
        <strain evidence="3">NC isolate 2 -- Noor lab</strain>
    </source>
</reference>
<dbReference type="HOGENOM" id="CLU_004544_6_2_1"/>
<dbReference type="OMA" id="CHTFGRA"/>
<evidence type="ECO:0000313" key="3">
    <source>
        <dbReference type="Proteomes" id="UP000015102"/>
    </source>
</evidence>
<keyword evidence="3" id="KW-1185">Reference proteome</keyword>
<dbReference type="InterPro" id="IPR036397">
    <property type="entry name" value="RNaseH_sf"/>
</dbReference>
<dbReference type="Pfam" id="PF02171">
    <property type="entry name" value="Piwi"/>
    <property type="match status" value="1"/>
</dbReference>
<evidence type="ECO:0000313" key="2">
    <source>
        <dbReference type="EnsemblMetazoa" id="MESCA008659-PA"/>
    </source>
</evidence>
<dbReference type="PANTHER" id="PTHR22891">
    <property type="entry name" value="EUKARYOTIC TRANSLATION INITIATION FACTOR 2C"/>
    <property type="match status" value="1"/>
</dbReference>
<dbReference type="PROSITE" id="PS50822">
    <property type="entry name" value="PIWI"/>
    <property type="match status" value="1"/>
</dbReference>
<dbReference type="Gene3D" id="3.40.50.2300">
    <property type="match status" value="1"/>
</dbReference>
<dbReference type="EMBL" id="CAQQ02389135">
    <property type="status" value="NOT_ANNOTATED_CDS"/>
    <property type="molecule type" value="Genomic_DNA"/>
</dbReference>
<sequence length="470" mass="53412">MKLLEYFHGLRSPIIENFGISFKHEFIKIEGRRLVAPILTYEGSKTKSVFNGKWSMGNSKFLEAPTPTKMNWAFLNLDSTINEPTSKKCASELVEIAKNQGLYLNDNPIYMISKESIDNDLKEIKSKNCKFALIILPDNGEFTYWKIKQVAELEAGVVTQVITSNTIKNRWVASTINHVLLKLNSKLNGINHKISPESNVQLIYKNYVMFVGADVTHPTPQDKGTPSVVGVVSSTDNSGCKYNMGHSYQKGRKEIIDDFKNIMIKHIRLYAKKNKGIPPTHIIYYRDGIDDGQFDLVINEELNKGMNQAFGEIAIQIKKPYNPKVTCIVVQKRNHTRFFPLEGGPSFGKMMNVFPGTVVDKVICHPKRKEFFLVSHESGLGTVKPTKYIVIRDDSNISMDDIHKITHNMCHLFPRCNREVSYPAPAYLAHHAASRGKAYIQDLKNFDLDDLNKNTIVSEDIMENNPMFFI</sequence>
<dbReference type="EnsemblMetazoa" id="MESCA008659-RA">
    <property type="protein sequence ID" value="MESCA008659-PA"/>
    <property type="gene ID" value="MESCA008659"/>
</dbReference>